<keyword evidence="3 6" id="KW-0347">Helicase</keyword>
<evidence type="ECO:0000256" key="1">
    <source>
        <dbReference type="ARBA" id="ARBA00022741"/>
    </source>
</evidence>
<dbReference type="GO" id="GO:0016787">
    <property type="term" value="F:hydrolase activity"/>
    <property type="evidence" value="ECO:0007669"/>
    <property type="project" value="UniProtKB-KW"/>
</dbReference>
<dbReference type="GeneID" id="17085526"/>
<dbReference type="PROSITE" id="PS00039">
    <property type="entry name" value="DEAD_ATP_HELICASE"/>
    <property type="match status" value="1"/>
</dbReference>
<dbReference type="InterPro" id="IPR000629">
    <property type="entry name" value="RNA-helicase_DEAD-box_CS"/>
</dbReference>
<dbReference type="Pfam" id="PF00271">
    <property type="entry name" value="Helicase_C"/>
    <property type="match status" value="1"/>
</dbReference>
<dbReference type="InterPro" id="IPR027417">
    <property type="entry name" value="P-loop_NTPase"/>
</dbReference>
<gene>
    <name evidence="10" type="ORF">Gasu_57930</name>
</gene>
<dbReference type="RefSeq" id="XP_005703079.1">
    <property type="nucleotide sequence ID" value="XM_005703022.1"/>
</dbReference>
<dbReference type="PANTHER" id="PTHR47959">
    <property type="entry name" value="ATP-DEPENDENT RNA HELICASE RHLE-RELATED"/>
    <property type="match status" value="1"/>
</dbReference>
<dbReference type="GO" id="GO:0003676">
    <property type="term" value="F:nucleic acid binding"/>
    <property type="evidence" value="ECO:0007669"/>
    <property type="project" value="InterPro"/>
</dbReference>
<dbReference type="PROSITE" id="PS51195">
    <property type="entry name" value="Q_MOTIF"/>
    <property type="match status" value="1"/>
</dbReference>
<dbReference type="SMART" id="SM00487">
    <property type="entry name" value="DEXDc"/>
    <property type="match status" value="1"/>
</dbReference>
<dbReference type="GO" id="GO:0005524">
    <property type="term" value="F:ATP binding"/>
    <property type="evidence" value="ECO:0007669"/>
    <property type="project" value="UniProtKB-KW"/>
</dbReference>
<evidence type="ECO:0000313" key="10">
    <source>
        <dbReference type="EMBL" id="EME26559.1"/>
    </source>
</evidence>
<reference evidence="11" key="1">
    <citation type="journal article" date="2013" name="Science">
        <title>Gene transfer from bacteria and archaea facilitated evolution of an extremophilic eukaryote.</title>
        <authorList>
            <person name="Schonknecht G."/>
            <person name="Chen W.H."/>
            <person name="Ternes C.M."/>
            <person name="Barbier G.G."/>
            <person name="Shrestha R.P."/>
            <person name="Stanke M."/>
            <person name="Brautigam A."/>
            <person name="Baker B.J."/>
            <person name="Banfield J.F."/>
            <person name="Garavito R.M."/>
            <person name="Carr K."/>
            <person name="Wilkerson C."/>
            <person name="Rensing S.A."/>
            <person name="Gagneul D."/>
            <person name="Dickenson N.E."/>
            <person name="Oesterhelt C."/>
            <person name="Lercher M.J."/>
            <person name="Weber A.P."/>
        </authorList>
    </citation>
    <scope>NUCLEOTIDE SEQUENCE [LARGE SCALE GENOMIC DNA]</scope>
    <source>
        <strain evidence="11">074W</strain>
    </source>
</reference>
<dbReference type="GO" id="GO:0005829">
    <property type="term" value="C:cytosol"/>
    <property type="evidence" value="ECO:0007669"/>
    <property type="project" value="TreeGrafter"/>
</dbReference>
<dbReference type="PROSITE" id="PS51192">
    <property type="entry name" value="HELICASE_ATP_BIND_1"/>
    <property type="match status" value="1"/>
</dbReference>
<evidence type="ECO:0000256" key="2">
    <source>
        <dbReference type="ARBA" id="ARBA00022801"/>
    </source>
</evidence>
<evidence type="ECO:0000256" key="6">
    <source>
        <dbReference type="RuleBase" id="RU000492"/>
    </source>
</evidence>
<dbReference type="EC" id="3.6.4.13" evidence="10"/>
<dbReference type="InterPro" id="IPR001650">
    <property type="entry name" value="Helicase_C-like"/>
</dbReference>
<comment type="similarity">
    <text evidence="6">Belongs to the DEAD box helicase family.</text>
</comment>
<keyword evidence="2 6" id="KW-0378">Hydrolase</keyword>
<proteinExistence type="inferred from homology"/>
<dbReference type="CDD" id="cd18787">
    <property type="entry name" value="SF2_C_DEAD"/>
    <property type="match status" value="1"/>
</dbReference>
<dbReference type="AlphaFoldDB" id="M2XT02"/>
<dbReference type="Pfam" id="PF00270">
    <property type="entry name" value="DEAD"/>
    <property type="match status" value="1"/>
</dbReference>
<dbReference type="CDD" id="cd00268">
    <property type="entry name" value="DEADc"/>
    <property type="match status" value="1"/>
</dbReference>
<evidence type="ECO:0000256" key="3">
    <source>
        <dbReference type="ARBA" id="ARBA00022806"/>
    </source>
</evidence>
<feature type="domain" description="Helicase ATP-binding" evidence="7">
    <location>
        <begin position="157"/>
        <end position="342"/>
    </location>
</feature>
<dbReference type="SMART" id="SM00490">
    <property type="entry name" value="HELICc"/>
    <property type="match status" value="1"/>
</dbReference>
<dbReference type="STRING" id="130081.M2XT02"/>
<protein>
    <submittedName>
        <fullName evidence="10">ATP-dependent RNA helicase</fullName>
        <ecNumber evidence="10">3.6.4.13</ecNumber>
    </submittedName>
</protein>
<evidence type="ECO:0000256" key="4">
    <source>
        <dbReference type="ARBA" id="ARBA00022840"/>
    </source>
</evidence>
<evidence type="ECO:0000313" key="11">
    <source>
        <dbReference type="Proteomes" id="UP000030680"/>
    </source>
</evidence>
<feature type="short sequence motif" description="Q motif" evidence="5">
    <location>
        <begin position="126"/>
        <end position="154"/>
    </location>
</feature>
<name>M2XT02_GALSU</name>
<dbReference type="InterPro" id="IPR011545">
    <property type="entry name" value="DEAD/DEAH_box_helicase_dom"/>
</dbReference>
<dbReference type="InterPro" id="IPR014014">
    <property type="entry name" value="RNA_helicase_DEAD_Q_motif"/>
</dbReference>
<feature type="domain" description="DEAD-box RNA helicase Q" evidence="9">
    <location>
        <begin position="126"/>
        <end position="154"/>
    </location>
</feature>
<keyword evidence="1 6" id="KW-0547">Nucleotide-binding</keyword>
<dbReference type="EMBL" id="KB454546">
    <property type="protein sequence ID" value="EME26559.1"/>
    <property type="molecule type" value="Genomic_DNA"/>
</dbReference>
<evidence type="ECO:0000259" key="9">
    <source>
        <dbReference type="PROSITE" id="PS51195"/>
    </source>
</evidence>
<dbReference type="KEGG" id="gsl:Gasu_57930"/>
<evidence type="ECO:0000259" key="7">
    <source>
        <dbReference type="PROSITE" id="PS51192"/>
    </source>
</evidence>
<dbReference type="OrthoDB" id="434041at2759"/>
<evidence type="ECO:0000256" key="5">
    <source>
        <dbReference type="PROSITE-ProRule" id="PRU00552"/>
    </source>
</evidence>
<dbReference type="InterPro" id="IPR044742">
    <property type="entry name" value="DEAD/DEAH_RhlB"/>
</dbReference>
<dbReference type="PANTHER" id="PTHR47959:SF1">
    <property type="entry name" value="ATP-DEPENDENT RNA HELICASE DBPA"/>
    <property type="match status" value="1"/>
</dbReference>
<dbReference type="PROSITE" id="PS51194">
    <property type="entry name" value="HELICASE_CTER"/>
    <property type="match status" value="1"/>
</dbReference>
<dbReference type="Proteomes" id="UP000030680">
    <property type="component" value="Unassembled WGS sequence"/>
</dbReference>
<feature type="domain" description="Helicase C-terminal" evidence="8">
    <location>
        <begin position="389"/>
        <end position="540"/>
    </location>
</feature>
<evidence type="ECO:0000259" key="8">
    <source>
        <dbReference type="PROSITE" id="PS51194"/>
    </source>
</evidence>
<dbReference type="GO" id="GO:0003724">
    <property type="term" value="F:RNA helicase activity"/>
    <property type="evidence" value="ECO:0007669"/>
    <property type="project" value="UniProtKB-EC"/>
</dbReference>
<dbReference type="SUPFAM" id="SSF52540">
    <property type="entry name" value="P-loop containing nucleoside triphosphate hydrolases"/>
    <property type="match status" value="1"/>
</dbReference>
<dbReference type="InterPro" id="IPR050079">
    <property type="entry name" value="DEAD_box_RNA_helicase"/>
</dbReference>
<dbReference type="eggNOG" id="KOG0326">
    <property type="taxonomic scope" value="Eukaryota"/>
</dbReference>
<dbReference type="OMA" id="WRDREAN"/>
<dbReference type="Gene3D" id="3.40.50.300">
    <property type="entry name" value="P-loop containing nucleotide triphosphate hydrolases"/>
    <property type="match status" value="2"/>
</dbReference>
<dbReference type="Gramene" id="EME26559">
    <property type="protein sequence ID" value="EME26559"/>
    <property type="gene ID" value="Gasu_57930"/>
</dbReference>
<keyword evidence="11" id="KW-1185">Reference proteome</keyword>
<keyword evidence="4 6" id="KW-0067">ATP-binding</keyword>
<organism evidence="10 11">
    <name type="scientific">Galdieria sulphuraria</name>
    <name type="common">Red alga</name>
    <dbReference type="NCBI Taxonomy" id="130081"/>
    <lineage>
        <taxon>Eukaryota</taxon>
        <taxon>Rhodophyta</taxon>
        <taxon>Bangiophyceae</taxon>
        <taxon>Galdieriales</taxon>
        <taxon>Galdieriaceae</taxon>
        <taxon>Galdieria</taxon>
    </lineage>
</organism>
<sequence length="579" mass="65082">MECHALEILWQDIKTSLVGTNSSSSIPCAWKFPTLVSQASTMASEVQATSSITTNSVRRQYSIECLLQLSGSQFLEHQFPLSLNVLKQTNKRKREKVETEEKKEEKVSESKLRSEDIIVKGKNSSLTFEDMFLSNGLIAGLKICGFEKPSPVQVASIPYARLGCDLIIQAKSGTGKTCVYAVAVLQSLLDSQKNTTLSSSVKSIQAMIIVPTRELAFQVAMVFEQLRRGIIECDKNGIQIVTCVGGISMKHDYHVLSKGFHVVIGTPGRIRNLIDSAILHLQHIQMLIIDEADKLLESCFWKDLFAIEQHLPDWKQVLAFSATYSSSVLSKLYRIMKEPRKITVLEQTLVEKLSLDRTPLCAETSLCGITHHKAEIQGSWKGEDLFHIQLETLISIFGEFSFHQCLVFCNDKSLLDRYSNSLRNAGFSADFTSGDLNQSIRNEIFQRFYTHKTQVLLTTDLLSRGIDFVDCNLVVNLDIPKTTETYLHRAGRAGRFGRFGNCVTVYSSETLPEMEQLESQLGIDFAHLLIEISVHEKESFKEDRHNMNTPMVFIITGKVIGMDTSYLNGTFGKEKHLLL</sequence>
<accession>M2XT02</accession>
<dbReference type="InterPro" id="IPR014001">
    <property type="entry name" value="Helicase_ATP-bd"/>
</dbReference>